<protein>
    <recommendedName>
        <fullName evidence="1">Aminoglycoside phosphotransferase domain-containing protein</fullName>
    </recommendedName>
</protein>
<dbReference type="InterPro" id="IPR051678">
    <property type="entry name" value="AGP_Transferase"/>
</dbReference>
<accession>A0A8J3QS59</accession>
<dbReference type="Pfam" id="PF01636">
    <property type="entry name" value="APH"/>
    <property type="match status" value="1"/>
</dbReference>
<organism evidence="2 3">
    <name type="scientific">Rugosimonospora africana</name>
    <dbReference type="NCBI Taxonomy" id="556532"/>
    <lineage>
        <taxon>Bacteria</taxon>
        <taxon>Bacillati</taxon>
        <taxon>Actinomycetota</taxon>
        <taxon>Actinomycetes</taxon>
        <taxon>Micromonosporales</taxon>
        <taxon>Micromonosporaceae</taxon>
        <taxon>Rugosimonospora</taxon>
    </lineage>
</organism>
<dbReference type="EMBL" id="BONZ01000034">
    <property type="protein sequence ID" value="GIH15511.1"/>
    <property type="molecule type" value="Genomic_DNA"/>
</dbReference>
<dbReference type="InterPro" id="IPR011009">
    <property type="entry name" value="Kinase-like_dom_sf"/>
</dbReference>
<proteinExistence type="predicted"/>
<dbReference type="PANTHER" id="PTHR21310">
    <property type="entry name" value="AMINOGLYCOSIDE PHOSPHOTRANSFERASE-RELATED-RELATED"/>
    <property type="match status" value="1"/>
</dbReference>
<name>A0A8J3QS59_9ACTN</name>
<gene>
    <name evidence="2" type="ORF">Raf01_36830</name>
</gene>
<dbReference type="SUPFAM" id="SSF56112">
    <property type="entry name" value="Protein kinase-like (PK-like)"/>
    <property type="match status" value="1"/>
</dbReference>
<evidence type="ECO:0000313" key="2">
    <source>
        <dbReference type="EMBL" id="GIH15511.1"/>
    </source>
</evidence>
<comment type="caution">
    <text evidence="2">The sequence shown here is derived from an EMBL/GenBank/DDBJ whole genome shotgun (WGS) entry which is preliminary data.</text>
</comment>
<feature type="domain" description="Aminoglycoside phosphotransferase" evidence="1">
    <location>
        <begin position="3"/>
        <end position="238"/>
    </location>
</feature>
<dbReference type="PANTHER" id="PTHR21310:SF40">
    <property type="entry name" value="AMINOGLYCOSIDE PHOSPHOTRANSFERASE DOMAIN-CONTAINING PROTEIN-RELATED"/>
    <property type="match status" value="1"/>
</dbReference>
<dbReference type="AlphaFoldDB" id="A0A8J3QS59"/>
<evidence type="ECO:0000259" key="1">
    <source>
        <dbReference type="Pfam" id="PF01636"/>
    </source>
</evidence>
<keyword evidence="3" id="KW-1185">Reference proteome</keyword>
<reference evidence="2" key="1">
    <citation type="submission" date="2021-01" db="EMBL/GenBank/DDBJ databases">
        <title>Whole genome shotgun sequence of Rugosimonospora africana NBRC 104875.</title>
        <authorList>
            <person name="Komaki H."/>
            <person name="Tamura T."/>
        </authorList>
    </citation>
    <scope>NUCLEOTIDE SEQUENCE</scope>
    <source>
        <strain evidence="2">NBRC 104875</strain>
    </source>
</reference>
<dbReference type="Gene3D" id="3.90.1200.10">
    <property type="match status" value="1"/>
</dbReference>
<sequence>MSGLYHDNYVVARGGRTYVVRVRRHLELPDVEPRMYAETSVLAALATTAVPTPELIFGSDQPEYCVISFLPGQRVADRHPAGTPIPDSFVELIRSVMISLHDVDEQGLGTVLPASPWPQAAHDEAFVRGLLRWLTGVYESCSAGERQCLQAMGVPADVFNPRHFTLSIAGRRFRLCHGDLQRSNVLATADDRYFILDWEMALWADPVWDIASHMHRVAYPPEQEHRALQRLLGSCRDWNDSASDHKAYQTYLRLERYRSLVLDCVRNLRNGGDWDEATRVREATIYHHKLVAAGIDRLPFDEVFDLYERRWSAGR</sequence>
<dbReference type="InterPro" id="IPR002575">
    <property type="entry name" value="Aminoglycoside_PTrfase"/>
</dbReference>
<evidence type="ECO:0000313" key="3">
    <source>
        <dbReference type="Proteomes" id="UP000642748"/>
    </source>
</evidence>
<dbReference type="Proteomes" id="UP000642748">
    <property type="component" value="Unassembled WGS sequence"/>
</dbReference>
<dbReference type="RefSeq" id="WP_203919126.1">
    <property type="nucleotide sequence ID" value="NZ_BONZ01000034.1"/>
</dbReference>